<dbReference type="FunFam" id="3.30.1300.10:FF:000001">
    <property type="entry name" value="Pantothenate synthetase"/>
    <property type="match status" value="1"/>
</dbReference>
<evidence type="ECO:0000313" key="11">
    <source>
        <dbReference type="Proteomes" id="UP000233440"/>
    </source>
</evidence>
<evidence type="ECO:0000256" key="1">
    <source>
        <dbReference type="ARBA" id="ARBA00004990"/>
    </source>
</evidence>
<evidence type="ECO:0000256" key="2">
    <source>
        <dbReference type="ARBA" id="ARBA00009256"/>
    </source>
</evidence>
<feature type="binding site" evidence="9">
    <location>
        <begin position="30"/>
        <end position="37"/>
    </location>
    <ligand>
        <name>ATP</name>
        <dbReference type="ChEBI" id="CHEBI:30616"/>
    </ligand>
</feature>
<comment type="caution">
    <text evidence="10">The sequence shown here is derived from an EMBL/GenBank/DDBJ whole genome shotgun (WGS) entry which is preliminary data.</text>
</comment>
<keyword evidence="5 9" id="KW-0566">Pantothenate biosynthesis</keyword>
<evidence type="ECO:0000256" key="8">
    <source>
        <dbReference type="ARBA" id="ARBA00048258"/>
    </source>
</evidence>
<keyword evidence="11" id="KW-1185">Reference proteome</keyword>
<evidence type="ECO:0000256" key="9">
    <source>
        <dbReference type="HAMAP-Rule" id="MF_00158"/>
    </source>
</evidence>
<dbReference type="GO" id="GO:0004592">
    <property type="term" value="F:pantoate-beta-alanine ligase activity"/>
    <property type="evidence" value="ECO:0007669"/>
    <property type="project" value="UniProtKB-UniRule"/>
</dbReference>
<evidence type="ECO:0000256" key="6">
    <source>
        <dbReference type="ARBA" id="ARBA00022741"/>
    </source>
</evidence>
<dbReference type="CDD" id="cd00560">
    <property type="entry name" value="PanC"/>
    <property type="match status" value="1"/>
</dbReference>
<evidence type="ECO:0000256" key="5">
    <source>
        <dbReference type="ARBA" id="ARBA00022655"/>
    </source>
</evidence>
<feature type="active site" description="Proton donor" evidence="9">
    <location>
        <position position="37"/>
    </location>
</feature>
<dbReference type="Pfam" id="PF02569">
    <property type="entry name" value="Pantoate_ligase"/>
    <property type="match status" value="1"/>
</dbReference>
<keyword evidence="4 9" id="KW-0436">Ligase</keyword>
<dbReference type="Gene3D" id="3.30.1300.10">
    <property type="entry name" value="Pantoate-beta-alanine ligase, C-terminal domain"/>
    <property type="match status" value="1"/>
</dbReference>
<dbReference type="Proteomes" id="UP000233440">
    <property type="component" value="Unassembled WGS sequence"/>
</dbReference>
<name>A0A2N3LMI6_9BACI</name>
<dbReference type="HAMAP" id="MF_00158">
    <property type="entry name" value="PanC"/>
    <property type="match status" value="1"/>
</dbReference>
<comment type="catalytic activity">
    <reaction evidence="8 9">
        <text>(R)-pantoate + beta-alanine + ATP = (R)-pantothenate + AMP + diphosphate + H(+)</text>
        <dbReference type="Rhea" id="RHEA:10912"/>
        <dbReference type="ChEBI" id="CHEBI:15378"/>
        <dbReference type="ChEBI" id="CHEBI:15980"/>
        <dbReference type="ChEBI" id="CHEBI:29032"/>
        <dbReference type="ChEBI" id="CHEBI:30616"/>
        <dbReference type="ChEBI" id="CHEBI:33019"/>
        <dbReference type="ChEBI" id="CHEBI:57966"/>
        <dbReference type="ChEBI" id="CHEBI:456215"/>
        <dbReference type="EC" id="6.3.2.1"/>
    </reaction>
</comment>
<dbReference type="InterPro" id="IPR042176">
    <property type="entry name" value="Pantoate_ligase_C"/>
</dbReference>
<feature type="binding site" evidence="9">
    <location>
        <begin position="184"/>
        <end position="187"/>
    </location>
    <ligand>
        <name>ATP</name>
        <dbReference type="ChEBI" id="CHEBI:30616"/>
    </ligand>
</feature>
<dbReference type="EC" id="6.3.2.1" evidence="9"/>
<dbReference type="GO" id="GO:0015940">
    <property type="term" value="P:pantothenate biosynthetic process"/>
    <property type="evidence" value="ECO:0007669"/>
    <property type="project" value="UniProtKB-UniRule"/>
</dbReference>
<keyword evidence="7 9" id="KW-0067">ATP-binding</keyword>
<evidence type="ECO:0000313" key="10">
    <source>
        <dbReference type="EMBL" id="PKR85882.1"/>
    </source>
</evidence>
<feature type="binding site" evidence="9">
    <location>
        <begin position="147"/>
        <end position="150"/>
    </location>
    <ligand>
        <name>ATP</name>
        <dbReference type="ChEBI" id="CHEBI:30616"/>
    </ligand>
</feature>
<organism evidence="10 11">
    <name type="scientific">Heyndrickxia camelliae</name>
    <dbReference type="NCBI Taxonomy" id="1707093"/>
    <lineage>
        <taxon>Bacteria</taxon>
        <taxon>Bacillati</taxon>
        <taxon>Bacillota</taxon>
        <taxon>Bacilli</taxon>
        <taxon>Bacillales</taxon>
        <taxon>Bacillaceae</taxon>
        <taxon>Heyndrickxia</taxon>
    </lineage>
</organism>
<comment type="subcellular location">
    <subcellularLocation>
        <location evidence="9">Cytoplasm</location>
    </subcellularLocation>
</comment>
<dbReference type="InterPro" id="IPR004821">
    <property type="entry name" value="Cyt_trans-like"/>
</dbReference>
<keyword evidence="6 9" id="KW-0547">Nucleotide-binding</keyword>
<feature type="binding site" evidence="9">
    <location>
        <position position="153"/>
    </location>
    <ligand>
        <name>(R)-pantoate</name>
        <dbReference type="ChEBI" id="CHEBI:15980"/>
    </ligand>
</feature>
<feature type="binding site" evidence="9">
    <location>
        <position position="176"/>
    </location>
    <ligand>
        <name>ATP</name>
        <dbReference type="ChEBI" id="CHEBI:30616"/>
    </ligand>
</feature>
<dbReference type="PANTHER" id="PTHR21299:SF1">
    <property type="entry name" value="PANTOATE--BETA-ALANINE LIGASE"/>
    <property type="match status" value="1"/>
</dbReference>
<dbReference type="OrthoDB" id="9773087at2"/>
<comment type="function">
    <text evidence="9">Catalyzes the condensation of pantoate with beta-alanine in an ATP-dependent reaction via a pantoyl-adenylate intermediate.</text>
</comment>
<reference evidence="10 11" key="1">
    <citation type="submission" date="2017-11" db="EMBL/GenBank/DDBJ databases">
        <title>Bacillus camelliae sp. nov., isolated from pu'er tea.</title>
        <authorList>
            <person name="Niu L."/>
        </authorList>
    </citation>
    <scope>NUCLEOTIDE SEQUENCE [LARGE SCALE GENOMIC DNA]</scope>
    <source>
        <strain evidence="10 11">7578-1</strain>
    </source>
</reference>
<dbReference type="SUPFAM" id="SSF52374">
    <property type="entry name" value="Nucleotidylyl transferase"/>
    <property type="match status" value="1"/>
</dbReference>
<comment type="miscellaneous">
    <text evidence="9">The reaction proceeds by a bi uni uni bi ping pong mechanism.</text>
</comment>
<dbReference type="RefSeq" id="WP_101353253.1">
    <property type="nucleotide sequence ID" value="NZ_PIQO01000003.1"/>
</dbReference>
<dbReference type="Gene3D" id="3.40.50.620">
    <property type="entry name" value="HUPs"/>
    <property type="match status" value="1"/>
</dbReference>
<comment type="pathway">
    <text evidence="1 9">Cofactor biosynthesis; (R)-pantothenate biosynthesis; (R)-pantothenate from (R)-pantoate and beta-alanine: step 1/1.</text>
</comment>
<gene>
    <name evidence="9" type="primary">panC</name>
    <name evidence="10" type="ORF">CWO92_05790</name>
</gene>
<dbReference type="NCBIfam" id="TIGR00018">
    <property type="entry name" value="panC"/>
    <property type="match status" value="1"/>
</dbReference>
<dbReference type="GO" id="GO:0005524">
    <property type="term" value="F:ATP binding"/>
    <property type="evidence" value="ECO:0007669"/>
    <property type="project" value="UniProtKB-KW"/>
</dbReference>
<dbReference type="InterPro" id="IPR014729">
    <property type="entry name" value="Rossmann-like_a/b/a_fold"/>
</dbReference>
<feature type="binding site" evidence="9">
    <location>
        <position position="61"/>
    </location>
    <ligand>
        <name>beta-alanine</name>
        <dbReference type="ChEBI" id="CHEBI:57966"/>
    </ligand>
</feature>
<evidence type="ECO:0000256" key="4">
    <source>
        <dbReference type="ARBA" id="ARBA00022598"/>
    </source>
</evidence>
<dbReference type="UniPathway" id="UPA00028">
    <property type="reaction ID" value="UER00005"/>
</dbReference>
<dbReference type="FunFam" id="3.40.50.620:FF:000013">
    <property type="entry name" value="Pantothenate synthetase"/>
    <property type="match status" value="1"/>
</dbReference>
<dbReference type="NCBIfam" id="TIGR00125">
    <property type="entry name" value="cyt_tran_rel"/>
    <property type="match status" value="1"/>
</dbReference>
<evidence type="ECO:0000256" key="3">
    <source>
        <dbReference type="ARBA" id="ARBA00022490"/>
    </source>
</evidence>
<evidence type="ECO:0000256" key="7">
    <source>
        <dbReference type="ARBA" id="ARBA00022840"/>
    </source>
</evidence>
<dbReference type="GO" id="GO:0005829">
    <property type="term" value="C:cytosol"/>
    <property type="evidence" value="ECO:0007669"/>
    <property type="project" value="TreeGrafter"/>
</dbReference>
<keyword evidence="3 9" id="KW-0963">Cytoplasm</keyword>
<dbReference type="EMBL" id="PIQO01000003">
    <property type="protein sequence ID" value="PKR85882.1"/>
    <property type="molecule type" value="Genomic_DNA"/>
</dbReference>
<dbReference type="PANTHER" id="PTHR21299">
    <property type="entry name" value="CYTIDYLATE KINASE/PANTOATE-BETA-ALANINE LIGASE"/>
    <property type="match status" value="1"/>
</dbReference>
<dbReference type="AlphaFoldDB" id="A0A2N3LMI6"/>
<feature type="binding site" evidence="9">
    <location>
        <position position="61"/>
    </location>
    <ligand>
        <name>(R)-pantoate</name>
        <dbReference type="ChEBI" id="CHEBI:15980"/>
    </ligand>
</feature>
<accession>A0A2N3LMI6</accession>
<proteinExistence type="inferred from homology"/>
<comment type="subunit">
    <text evidence="9">Homodimer.</text>
</comment>
<dbReference type="InterPro" id="IPR003721">
    <property type="entry name" value="Pantoate_ligase"/>
</dbReference>
<comment type="similarity">
    <text evidence="2 9">Belongs to the pantothenate synthetase family.</text>
</comment>
<sequence length="282" mass="32116">MKVITTRQEIQNISLHHKQKGRTIGFVPTMGYLHEGHLTLASKARENNDIVIMSIFVNPLQFGPNEDFETYPRDLKRDEQLAENAGVDYLFVPSVEEMYPNSLSIQMTVYNRVNVLCGKKREGHFDGVVTVLTKLFHLVSPNRVYFGLKDAQQVAVVDSLIEDFFFPIELVPVDTVREEDGLAKSSRNVYLNAQERKEATQLHKSLQTARSSIENGERDINKIISEIENHINTTTSGTIEYIEIYQYPSLKPITELKGKFIIAIAVQFSKARLIDNLIMELA</sequence>
<protein>
    <recommendedName>
        <fullName evidence="9">Pantothenate synthetase</fullName>
        <shortName evidence="9">PS</shortName>
        <ecNumber evidence="9">6.3.2.1</ecNumber>
    </recommendedName>
    <alternativeName>
        <fullName evidence="9">Pantoate--beta-alanine ligase</fullName>
    </alternativeName>
    <alternativeName>
        <fullName evidence="9">Pantoate-activating enzyme</fullName>
    </alternativeName>
</protein>